<reference evidence="2" key="1">
    <citation type="journal article" date="2023" name="Nat. Plants">
        <title>Single-cell RNA sequencing provides a high-resolution roadmap for understanding the multicellular compartmentation of specialized metabolism.</title>
        <authorList>
            <person name="Sun S."/>
            <person name="Shen X."/>
            <person name="Li Y."/>
            <person name="Li Y."/>
            <person name="Wang S."/>
            <person name="Li R."/>
            <person name="Zhang H."/>
            <person name="Shen G."/>
            <person name="Guo B."/>
            <person name="Wei J."/>
            <person name="Xu J."/>
            <person name="St-Pierre B."/>
            <person name="Chen S."/>
            <person name="Sun C."/>
        </authorList>
    </citation>
    <scope>NUCLEOTIDE SEQUENCE [LARGE SCALE GENOMIC DNA]</scope>
</reference>
<gene>
    <name evidence="1" type="ORF">M9H77_27354</name>
</gene>
<proteinExistence type="predicted"/>
<sequence>MKKKADSGRACWRNVYVAKLFLILCLEIVGKNCSYRKSSVPCEDISLALKNKRSIYFRVSQLKIRWRNKKLRYKACSKLVSVVGNTYYDPIVSKVNWREQQWEEYLKVRLLLLVIKL</sequence>
<protein>
    <submittedName>
        <fullName evidence="1">Uncharacterized protein</fullName>
    </submittedName>
</protein>
<keyword evidence="2" id="KW-1185">Reference proteome</keyword>
<evidence type="ECO:0000313" key="2">
    <source>
        <dbReference type="Proteomes" id="UP001060085"/>
    </source>
</evidence>
<dbReference type="EMBL" id="CM044706">
    <property type="protein sequence ID" value="KAI5658561.1"/>
    <property type="molecule type" value="Genomic_DNA"/>
</dbReference>
<name>A0ACC0AGD6_CATRO</name>
<evidence type="ECO:0000313" key="1">
    <source>
        <dbReference type="EMBL" id="KAI5658561.1"/>
    </source>
</evidence>
<dbReference type="Proteomes" id="UP001060085">
    <property type="component" value="Linkage Group LG06"/>
</dbReference>
<accession>A0ACC0AGD6</accession>
<organism evidence="1 2">
    <name type="scientific">Catharanthus roseus</name>
    <name type="common">Madagascar periwinkle</name>
    <name type="synonym">Vinca rosea</name>
    <dbReference type="NCBI Taxonomy" id="4058"/>
    <lineage>
        <taxon>Eukaryota</taxon>
        <taxon>Viridiplantae</taxon>
        <taxon>Streptophyta</taxon>
        <taxon>Embryophyta</taxon>
        <taxon>Tracheophyta</taxon>
        <taxon>Spermatophyta</taxon>
        <taxon>Magnoliopsida</taxon>
        <taxon>eudicotyledons</taxon>
        <taxon>Gunneridae</taxon>
        <taxon>Pentapetalae</taxon>
        <taxon>asterids</taxon>
        <taxon>lamiids</taxon>
        <taxon>Gentianales</taxon>
        <taxon>Apocynaceae</taxon>
        <taxon>Rauvolfioideae</taxon>
        <taxon>Vinceae</taxon>
        <taxon>Catharanthinae</taxon>
        <taxon>Catharanthus</taxon>
    </lineage>
</organism>
<comment type="caution">
    <text evidence="1">The sequence shown here is derived from an EMBL/GenBank/DDBJ whole genome shotgun (WGS) entry which is preliminary data.</text>
</comment>